<evidence type="ECO:0000256" key="1">
    <source>
        <dbReference type="SAM" id="MobiDB-lite"/>
    </source>
</evidence>
<reference evidence="2" key="1">
    <citation type="journal article" date="2021" name="Proc. Natl. Acad. Sci. U.S.A.">
        <title>A Catalog of Tens of Thousands of Viruses from Human Metagenomes Reveals Hidden Associations with Chronic Diseases.</title>
        <authorList>
            <person name="Tisza M.J."/>
            <person name="Buck C.B."/>
        </authorList>
    </citation>
    <scope>NUCLEOTIDE SEQUENCE</scope>
    <source>
        <strain evidence="2">CtByu2</strain>
    </source>
</reference>
<sequence>MPTKSKKTKEENPPVNPKGTKKDPPIGTGVNGPVIKR</sequence>
<proteinExistence type="predicted"/>
<evidence type="ECO:0000313" key="2">
    <source>
        <dbReference type="EMBL" id="DAF47680.1"/>
    </source>
</evidence>
<name>A0A8S5S9U0_9CAUD</name>
<accession>A0A8S5S9U0</accession>
<protein>
    <submittedName>
        <fullName evidence="2">Uncharacterized protein</fullName>
    </submittedName>
</protein>
<organism evidence="2">
    <name type="scientific">Myoviridae sp. ctByu2</name>
    <dbReference type="NCBI Taxonomy" id="2827668"/>
    <lineage>
        <taxon>Viruses</taxon>
        <taxon>Duplodnaviria</taxon>
        <taxon>Heunggongvirae</taxon>
        <taxon>Uroviricota</taxon>
        <taxon>Caudoviricetes</taxon>
    </lineage>
</organism>
<feature type="region of interest" description="Disordered" evidence="1">
    <location>
        <begin position="1"/>
        <end position="37"/>
    </location>
</feature>
<dbReference type="EMBL" id="BK032557">
    <property type="protein sequence ID" value="DAF47680.1"/>
    <property type="molecule type" value="Genomic_DNA"/>
</dbReference>